<evidence type="ECO:0000313" key="4">
    <source>
        <dbReference type="Proteomes" id="UP000550729"/>
    </source>
</evidence>
<name>A0A848LB68_9ACTN</name>
<dbReference type="SUPFAM" id="SSF51735">
    <property type="entry name" value="NAD(P)-binding Rossmann-fold domains"/>
    <property type="match status" value="1"/>
</dbReference>
<gene>
    <name evidence="3" type="ORF">HH308_26745</name>
</gene>
<dbReference type="Pfam" id="PF13561">
    <property type="entry name" value="adh_short_C2"/>
    <property type="match status" value="1"/>
</dbReference>
<dbReference type="EMBL" id="JABBNB010000042">
    <property type="protein sequence ID" value="NMO04828.1"/>
    <property type="molecule type" value="Genomic_DNA"/>
</dbReference>
<dbReference type="AlphaFoldDB" id="A0A848LB68"/>
<organism evidence="3 4">
    <name type="scientific">Gordonia asplenii</name>
    <dbReference type="NCBI Taxonomy" id="2725283"/>
    <lineage>
        <taxon>Bacteria</taxon>
        <taxon>Bacillati</taxon>
        <taxon>Actinomycetota</taxon>
        <taxon>Actinomycetes</taxon>
        <taxon>Mycobacteriales</taxon>
        <taxon>Gordoniaceae</taxon>
        <taxon>Gordonia</taxon>
    </lineage>
</organism>
<keyword evidence="4" id="KW-1185">Reference proteome</keyword>
<protein>
    <submittedName>
        <fullName evidence="3">SDR family oxidoreductase</fullName>
    </submittedName>
</protein>
<sequence>MSSNTSRSYVITGAASGIGLALVERILDHHPGAHVTAVDVAECPDARAHTVRCDLSDLESIAAAELPVSVDGLANVAGVPGTAPAPTVLAVNTLGMRALTRRVLDRMTAGAAIVNVASVAAHRNTLPHDDIVALLAARTVSDIRAWLTRTGLDGSAAYDTSKRAVVDWTVALSAALLPRGIRAVSVSPGPTETPILTDFEQSMGVDAIARSAATVGRHGTAAESAAVIDFLLSPGASWVNGIDVPVEGGLLAVRAAAIPDPLGEELS</sequence>
<dbReference type="PANTHER" id="PTHR43477:SF1">
    <property type="entry name" value="DIHYDROANTICAPSIN 7-DEHYDROGENASE"/>
    <property type="match status" value="1"/>
</dbReference>
<dbReference type="GO" id="GO:0016491">
    <property type="term" value="F:oxidoreductase activity"/>
    <property type="evidence" value="ECO:0007669"/>
    <property type="project" value="UniProtKB-KW"/>
</dbReference>
<evidence type="ECO:0000256" key="1">
    <source>
        <dbReference type="ARBA" id="ARBA00006484"/>
    </source>
</evidence>
<dbReference type="Proteomes" id="UP000550729">
    <property type="component" value="Unassembled WGS sequence"/>
</dbReference>
<dbReference type="InterPro" id="IPR051122">
    <property type="entry name" value="SDR_DHRS6-like"/>
</dbReference>
<dbReference type="InterPro" id="IPR002347">
    <property type="entry name" value="SDR_fam"/>
</dbReference>
<evidence type="ECO:0000313" key="3">
    <source>
        <dbReference type="EMBL" id="NMO04828.1"/>
    </source>
</evidence>
<comment type="similarity">
    <text evidence="1">Belongs to the short-chain dehydrogenases/reductases (SDR) family.</text>
</comment>
<dbReference type="Pfam" id="PF00106">
    <property type="entry name" value="adh_short"/>
    <property type="match status" value="1"/>
</dbReference>
<keyword evidence="2" id="KW-0560">Oxidoreductase</keyword>
<proteinExistence type="inferred from homology"/>
<evidence type="ECO:0000256" key="2">
    <source>
        <dbReference type="ARBA" id="ARBA00023002"/>
    </source>
</evidence>
<dbReference type="InterPro" id="IPR036291">
    <property type="entry name" value="NAD(P)-bd_dom_sf"/>
</dbReference>
<reference evidence="3 4" key="1">
    <citation type="submission" date="2020-04" db="EMBL/GenBank/DDBJ databases">
        <title>Gordonia sp. nov. TBRC 11910.</title>
        <authorList>
            <person name="Suriyachadkun C."/>
        </authorList>
    </citation>
    <scope>NUCLEOTIDE SEQUENCE [LARGE SCALE GENOMIC DNA]</scope>
    <source>
        <strain evidence="3 4">TBRC 11910</strain>
    </source>
</reference>
<accession>A0A848LB68</accession>
<dbReference type="PRINTS" id="PR00081">
    <property type="entry name" value="GDHRDH"/>
</dbReference>
<dbReference type="RefSeq" id="WP_170197335.1">
    <property type="nucleotide sequence ID" value="NZ_JABBNB010000042.1"/>
</dbReference>
<comment type="caution">
    <text evidence="3">The sequence shown here is derived from an EMBL/GenBank/DDBJ whole genome shotgun (WGS) entry which is preliminary data.</text>
</comment>
<dbReference type="PANTHER" id="PTHR43477">
    <property type="entry name" value="DIHYDROANTICAPSIN 7-DEHYDROGENASE"/>
    <property type="match status" value="1"/>
</dbReference>
<dbReference type="Gene3D" id="3.40.50.720">
    <property type="entry name" value="NAD(P)-binding Rossmann-like Domain"/>
    <property type="match status" value="1"/>
</dbReference>